<keyword evidence="3" id="KW-1185">Reference proteome</keyword>
<proteinExistence type="predicted"/>
<feature type="region of interest" description="Disordered" evidence="1">
    <location>
        <begin position="202"/>
        <end position="227"/>
    </location>
</feature>
<sequence length="553" mass="61486">MTHVGGKQRGTVDWGRGGIAVIGRWIEVRWGRIHALGASHRRRRQEMTARALIRPRDVSTQCQTNASRERVSWGAVGEHNQKGRGGQAGGSEMGARWEKVKFHAFGLIGVRDCGLNWPGPEPSSEEKLIALPLALYEAADPDFDLDKMSSLASLMMFKITMESILKISQLFGKLTPLRTFELQDPAQAVHRTRIFLSSVTATSDSGLPSQLGGVDSSRVESSHAHNSDRLLSRTQVDLSRLESLESTLVYREMNPREFELVVHLRNWQMFSMHVVLLRDLTFIPVAVKRSSPSKRSKCGKTRQICFFLPGSHSGEDADGAGDIVESDGEKEDHDVGEFTRHRDNHERRGISRRACRLPGYPGRALLEFSGVIVIVNDAPDQSGVVVFGLELHYFWIPICWYHIIVGELHGIEPGATQAQELGLFDSEATIQPDGTSIVLELFGRNGGPMAVTTVSRADKRVRFLPNYGRTITGNRHIIPTPFLAKGGEDWSKFLVSSHLFRPSDQRFTHILILVPGSNFRLVVDQKCPPQATPIAKSGALPKRQKVKMVKGDE</sequence>
<protein>
    <submittedName>
        <fullName evidence="2">Uncharacterized protein</fullName>
    </submittedName>
</protein>
<comment type="caution">
    <text evidence="2">The sequence shown here is derived from an EMBL/GenBank/DDBJ whole genome shotgun (WGS) entry which is preliminary data.</text>
</comment>
<dbReference type="EMBL" id="JARIHO010000106">
    <property type="protein sequence ID" value="KAJ7303480.1"/>
    <property type="molecule type" value="Genomic_DNA"/>
</dbReference>
<dbReference type="AlphaFoldDB" id="A0AAD6Z2B2"/>
<evidence type="ECO:0000256" key="1">
    <source>
        <dbReference type="SAM" id="MobiDB-lite"/>
    </source>
</evidence>
<evidence type="ECO:0000313" key="3">
    <source>
        <dbReference type="Proteomes" id="UP001218218"/>
    </source>
</evidence>
<accession>A0AAD6Z2B2</accession>
<reference evidence="2" key="1">
    <citation type="submission" date="2023-03" db="EMBL/GenBank/DDBJ databases">
        <title>Massive genome expansion in bonnet fungi (Mycena s.s.) driven by repeated elements and novel gene families across ecological guilds.</title>
        <authorList>
            <consortium name="Lawrence Berkeley National Laboratory"/>
            <person name="Harder C.B."/>
            <person name="Miyauchi S."/>
            <person name="Viragh M."/>
            <person name="Kuo A."/>
            <person name="Thoen E."/>
            <person name="Andreopoulos B."/>
            <person name="Lu D."/>
            <person name="Skrede I."/>
            <person name="Drula E."/>
            <person name="Henrissat B."/>
            <person name="Morin E."/>
            <person name="Kohler A."/>
            <person name="Barry K."/>
            <person name="LaButti K."/>
            <person name="Morin E."/>
            <person name="Salamov A."/>
            <person name="Lipzen A."/>
            <person name="Mereny Z."/>
            <person name="Hegedus B."/>
            <person name="Baldrian P."/>
            <person name="Stursova M."/>
            <person name="Weitz H."/>
            <person name="Taylor A."/>
            <person name="Grigoriev I.V."/>
            <person name="Nagy L.G."/>
            <person name="Martin F."/>
            <person name="Kauserud H."/>
        </authorList>
    </citation>
    <scope>NUCLEOTIDE SEQUENCE</scope>
    <source>
        <strain evidence="2">CBHHK002</strain>
    </source>
</reference>
<gene>
    <name evidence="2" type="ORF">DFH08DRAFT_825935</name>
</gene>
<organism evidence="2 3">
    <name type="scientific">Mycena albidolilacea</name>
    <dbReference type="NCBI Taxonomy" id="1033008"/>
    <lineage>
        <taxon>Eukaryota</taxon>
        <taxon>Fungi</taxon>
        <taxon>Dikarya</taxon>
        <taxon>Basidiomycota</taxon>
        <taxon>Agaricomycotina</taxon>
        <taxon>Agaricomycetes</taxon>
        <taxon>Agaricomycetidae</taxon>
        <taxon>Agaricales</taxon>
        <taxon>Marasmiineae</taxon>
        <taxon>Mycenaceae</taxon>
        <taxon>Mycena</taxon>
    </lineage>
</organism>
<dbReference type="Proteomes" id="UP001218218">
    <property type="component" value="Unassembled WGS sequence"/>
</dbReference>
<feature type="compositionally biased region" description="Basic and acidic residues" evidence="1">
    <location>
        <begin position="217"/>
        <end position="227"/>
    </location>
</feature>
<evidence type="ECO:0000313" key="2">
    <source>
        <dbReference type="EMBL" id="KAJ7303480.1"/>
    </source>
</evidence>
<name>A0AAD6Z2B2_9AGAR</name>